<gene>
    <name evidence="3" type="ORF">DNTS_015437</name>
</gene>
<name>A0A553NIL4_9TELE</name>
<reference evidence="3 4" key="1">
    <citation type="journal article" date="2019" name="Sci. Data">
        <title>Hybrid genome assembly and annotation of Danionella translucida.</title>
        <authorList>
            <person name="Kadobianskyi M."/>
            <person name="Schulze L."/>
            <person name="Schuelke M."/>
            <person name="Judkewitz B."/>
        </authorList>
    </citation>
    <scope>NUCLEOTIDE SEQUENCE [LARGE SCALE GENOMIC DNA]</scope>
    <source>
        <strain evidence="3 4">Bolton</strain>
    </source>
</reference>
<keyword evidence="2" id="KW-0472">Membrane</keyword>
<dbReference type="AlphaFoldDB" id="A0A553NIL4"/>
<evidence type="ECO:0000313" key="4">
    <source>
        <dbReference type="Proteomes" id="UP000316079"/>
    </source>
</evidence>
<evidence type="ECO:0000256" key="1">
    <source>
        <dbReference type="SAM" id="MobiDB-lite"/>
    </source>
</evidence>
<feature type="non-terminal residue" evidence="3">
    <location>
        <position position="1"/>
    </location>
</feature>
<sequence length="109" mass="12375">TYTYGLPRSRRIGTRRDRLQDPTGESGFSAREKSTRRRLTAPPLTPPHAVKRRARVPEDSNGRHSATSPPLKGHRVLLASISNLHIAGLYLTFYSYFRSRRQSSMPLKS</sequence>
<dbReference type="EMBL" id="SRMA01026936">
    <property type="protein sequence ID" value="TRY65272.1"/>
    <property type="molecule type" value="Genomic_DNA"/>
</dbReference>
<feature type="region of interest" description="Disordered" evidence="1">
    <location>
        <begin position="1"/>
        <end position="73"/>
    </location>
</feature>
<evidence type="ECO:0000313" key="3">
    <source>
        <dbReference type="EMBL" id="TRY65272.1"/>
    </source>
</evidence>
<comment type="caution">
    <text evidence="3">The sequence shown here is derived from an EMBL/GenBank/DDBJ whole genome shotgun (WGS) entry which is preliminary data.</text>
</comment>
<evidence type="ECO:0000256" key="2">
    <source>
        <dbReference type="SAM" id="Phobius"/>
    </source>
</evidence>
<feature type="transmembrane region" description="Helical" evidence="2">
    <location>
        <begin position="76"/>
        <end position="97"/>
    </location>
</feature>
<proteinExistence type="predicted"/>
<accession>A0A553NIL4</accession>
<dbReference type="Proteomes" id="UP000316079">
    <property type="component" value="Unassembled WGS sequence"/>
</dbReference>
<protein>
    <submittedName>
        <fullName evidence="3">Uncharacterized protein</fullName>
    </submittedName>
</protein>
<keyword evidence="2" id="KW-0812">Transmembrane</keyword>
<dbReference type="OrthoDB" id="431432at2759"/>
<organism evidence="3 4">
    <name type="scientific">Danionella cerebrum</name>
    <dbReference type="NCBI Taxonomy" id="2873325"/>
    <lineage>
        <taxon>Eukaryota</taxon>
        <taxon>Metazoa</taxon>
        <taxon>Chordata</taxon>
        <taxon>Craniata</taxon>
        <taxon>Vertebrata</taxon>
        <taxon>Euteleostomi</taxon>
        <taxon>Actinopterygii</taxon>
        <taxon>Neopterygii</taxon>
        <taxon>Teleostei</taxon>
        <taxon>Ostariophysi</taxon>
        <taxon>Cypriniformes</taxon>
        <taxon>Danionidae</taxon>
        <taxon>Danioninae</taxon>
        <taxon>Danionella</taxon>
    </lineage>
</organism>
<keyword evidence="2" id="KW-1133">Transmembrane helix</keyword>
<keyword evidence="4" id="KW-1185">Reference proteome</keyword>